<dbReference type="PANTHER" id="PTHR33835">
    <property type="entry name" value="YALI0C07656P"/>
    <property type="match status" value="1"/>
</dbReference>
<evidence type="ECO:0000313" key="1">
    <source>
        <dbReference type="EMBL" id="UVC13215.1"/>
    </source>
</evidence>
<evidence type="ECO:0000313" key="2">
    <source>
        <dbReference type="Proteomes" id="UP001058098"/>
    </source>
</evidence>
<dbReference type="InterPro" id="IPR025638">
    <property type="entry name" value="DUF4336"/>
</dbReference>
<dbReference type="RefSeq" id="WP_258117013.1">
    <property type="nucleotide sequence ID" value="NZ_CP062229.1"/>
</dbReference>
<dbReference type="EMBL" id="CP062229">
    <property type="protein sequence ID" value="UVC13215.1"/>
    <property type="molecule type" value="Genomic_DNA"/>
</dbReference>
<dbReference type="InterPro" id="IPR036866">
    <property type="entry name" value="RibonucZ/Hydroxyglut_hydro"/>
</dbReference>
<dbReference type="Proteomes" id="UP001058098">
    <property type="component" value="Chromosome"/>
</dbReference>
<proteinExistence type="predicted"/>
<accession>A0ABY5QPW1</accession>
<dbReference type="Pfam" id="PF14234">
    <property type="entry name" value="DUF4336"/>
    <property type="match status" value="1"/>
</dbReference>
<keyword evidence="2" id="KW-1185">Reference proteome</keyword>
<dbReference type="PANTHER" id="PTHR33835:SF1">
    <property type="entry name" value="METALLO-BETA-LACTAMASE DOMAIN-CONTAINING PROTEIN"/>
    <property type="match status" value="1"/>
</dbReference>
<name>A0ABY5QPW1_9HYPH</name>
<organism evidence="1 2">
    <name type="scientific">Mesorhizobium onobrychidis</name>
    <dbReference type="NCBI Taxonomy" id="2775404"/>
    <lineage>
        <taxon>Bacteria</taxon>
        <taxon>Pseudomonadati</taxon>
        <taxon>Pseudomonadota</taxon>
        <taxon>Alphaproteobacteria</taxon>
        <taxon>Hyphomicrobiales</taxon>
        <taxon>Phyllobacteriaceae</taxon>
        <taxon>Mesorhizobium</taxon>
    </lineage>
</organism>
<protein>
    <submittedName>
        <fullName evidence="1">DUF4336 domain-containing protein</fullName>
    </submittedName>
</protein>
<gene>
    <name evidence="1" type="ORF">IHQ72_20980</name>
</gene>
<sequence length="249" mass="28667">MGASLYEPVNVYKPHGPDIGVVDGPFEYLTIAGVKLPLPFTTRMTVVRLSNGDLFLHSPIKFSATLAEELRNLGRIRHLVSPNQFHYAHIGEWSKVFPEAITWASPRVRQRALARHADVTFTRDLETNPPEAWRRDMDQTLFPGGYFKEFIFFHYASKTLILTDTIINLELDMIDEPWRTATKLTRMDHPHGQTFFGMRLPILLQRQKAKAVISKIRSWQPQRVILSHGRCFDANGDEIIRRIFGKSAR</sequence>
<reference evidence="1" key="1">
    <citation type="submission" date="2020-09" db="EMBL/GenBank/DDBJ databases">
        <title>Rhizobia associated with sainfoin plants.</title>
        <authorList>
            <person name="Asharfi S."/>
            <person name="Kuzmanovic N."/>
            <person name="Bunk B."/>
            <person name="Sproeer C."/>
            <person name="Becker M."/>
            <person name="Thuenen T."/>
        </authorList>
    </citation>
    <scope>NUCLEOTIDE SEQUENCE</scope>
    <source>
        <strain evidence="1">OM4</strain>
    </source>
</reference>
<dbReference type="SUPFAM" id="SSF56281">
    <property type="entry name" value="Metallo-hydrolase/oxidoreductase"/>
    <property type="match status" value="1"/>
</dbReference>